<dbReference type="InterPro" id="IPR012337">
    <property type="entry name" value="RNaseH-like_sf"/>
</dbReference>
<evidence type="ECO:0000313" key="3">
    <source>
        <dbReference type="EMBL" id="BBX29186.1"/>
    </source>
</evidence>
<dbReference type="SUPFAM" id="SSF53098">
    <property type="entry name" value="Ribonuclease H-like"/>
    <property type="match status" value="1"/>
</dbReference>
<organism evidence="3 4">
    <name type="scientific">Mycolicibacterium alvei</name>
    <dbReference type="NCBI Taxonomy" id="67081"/>
    <lineage>
        <taxon>Bacteria</taxon>
        <taxon>Bacillati</taxon>
        <taxon>Actinomycetota</taxon>
        <taxon>Actinomycetes</taxon>
        <taxon>Mycobacteriales</taxon>
        <taxon>Mycobacteriaceae</taxon>
        <taxon>Mycolicibacterium</taxon>
    </lineage>
</organism>
<dbReference type="PANTHER" id="PTHR37529">
    <property type="entry name" value="TRANSPOSASE INSG FOR INSERTION SEQUENCE ELEMENT IS4-RELATED"/>
    <property type="match status" value="1"/>
</dbReference>
<keyword evidence="4" id="KW-1185">Reference proteome</keyword>
<evidence type="ECO:0000259" key="2">
    <source>
        <dbReference type="Pfam" id="PF13006"/>
    </source>
</evidence>
<dbReference type="GO" id="GO:0003677">
    <property type="term" value="F:DNA binding"/>
    <property type="evidence" value="ECO:0007669"/>
    <property type="project" value="InterPro"/>
</dbReference>
<dbReference type="InterPro" id="IPR047952">
    <property type="entry name" value="Transpos_IS4"/>
</dbReference>
<dbReference type="Proteomes" id="UP000466906">
    <property type="component" value="Chromosome"/>
</dbReference>
<evidence type="ECO:0000259" key="1">
    <source>
        <dbReference type="Pfam" id="PF01609"/>
    </source>
</evidence>
<dbReference type="EMBL" id="AP022565">
    <property type="protein sequence ID" value="BBX29186.1"/>
    <property type="molecule type" value="Genomic_DNA"/>
</dbReference>
<dbReference type="Pfam" id="PF13006">
    <property type="entry name" value="Nterm_IS4"/>
    <property type="match status" value="1"/>
</dbReference>
<dbReference type="PANTHER" id="PTHR37529:SF1">
    <property type="entry name" value="TRANSPOSASE INSG FOR INSERTION SEQUENCE ELEMENT IS4-RELATED"/>
    <property type="match status" value="1"/>
</dbReference>
<name>A0A6N4UVT8_9MYCO</name>
<dbReference type="GO" id="GO:0004803">
    <property type="term" value="F:transposase activity"/>
    <property type="evidence" value="ECO:0007669"/>
    <property type="project" value="InterPro"/>
</dbReference>
<dbReference type="InterPro" id="IPR024473">
    <property type="entry name" value="Transposases_IS4_N"/>
</dbReference>
<gene>
    <name evidence="3" type="ORF">MALV_43110</name>
</gene>
<dbReference type="Pfam" id="PF01609">
    <property type="entry name" value="DDE_Tnp_1"/>
    <property type="match status" value="1"/>
</dbReference>
<dbReference type="GO" id="GO:0006313">
    <property type="term" value="P:DNA transposition"/>
    <property type="evidence" value="ECO:0007669"/>
    <property type="project" value="InterPro"/>
</dbReference>
<dbReference type="InterPro" id="IPR002559">
    <property type="entry name" value="Transposase_11"/>
</dbReference>
<proteinExistence type="predicted"/>
<feature type="domain" description="Transposase IS4-like" evidence="1">
    <location>
        <begin position="135"/>
        <end position="359"/>
    </location>
</feature>
<dbReference type="RefSeq" id="WP_163667300.1">
    <property type="nucleotide sequence ID" value="NZ_AP022565.1"/>
</dbReference>
<reference evidence="3 4" key="1">
    <citation type="journal article" date="2019" name="Emerg. Microbes Infect.">
        <title>Comprehensive subspecies identification of 175 nontuberculous mycobacteria species based on 7547 genomic profiles.</title>
        <authorList>
            <person name="Matsumoto Y."/>
            <person name="Kinjo T."/>
            <person name="Motooka D."/>
            <person name="Nabeya D."/>
            <person name="Jung N."/>
            <person name="Uechi K."/>
            <person name="Horii T."/>
            <person name="Iida T."/>
            <person name="Fujita J."/>
            <person name="Nakamura S."/>
        </authorList>
    </citation>
    <scope>NUCLEOTIDE SEQUENCE [LARGE SCALE GENOMIC DNA]</scope>
    <source>
        <strain evidence="3 4">JCM 12272</strain>
    </source>
</reference>
<accession>A0A6N4UVT8</accession>
<dbReference type="NCBIfam" id="NF033592">
    <property type="entry name" value="transpos_IS4_1"/>
    <property type="match status" value="1"/>
</dbReference>
<dbReference type="AlphaFoldDB" id="A0A6N4UVT8"/>
<dbReference type="KEGG" id="malv:MALV_43110"/>
<feature type="domain" description="Transposase IS4 N-terminal" evidence="2">
    <location>
        <begin position="19"/>
        <end position="116"/>
    </location>
</feature>
<protein>
    <submittedName>
        <fullName evidence="3">Transposase</fullName>
    </submittedName>
</protein>
<sequence>MPRAGWRKPESDRRLSDLVSVGVLTRVFPPALVDEVIEASGRMQVRHRALPARVMAYFAIGMGLYSEGSYEDVLAQLTDGLAWASGWREQYRLPGKSAIFQARERLGSAPLAALFERVAQPLGGPDTPGTWVARRRVVAIDGTCVDVADTPVNDEFFGRPAVSKGEKSAFPQARLLAVAECGTHAIFAATIGAYRDSEASMVERVRGALSPGMLLLADRGFFSYALWRNTSDTGCDLLWRVSTGRNGPTPIHVEDLPDGSWLAHLRASKDRHSEPMLARVIDYTLDDGRDNPTVYRLMTTLLDPAEAPADVLATAYAQRWEIESVFDELKTHQRGSKVVLRSKSPDLVLQEIWGYLCCHYAIRSLMGEAAAHAGRDPDLVSFTAALRIARQSVAQQGAFSP</sequence>
<evidence type="ECO:0000313" key="4">
    <source>
        <dbReference type="Proteomes" id="UP000466906"/>
    </source>
</evidence>